<organism evidence="2 3">
    <name type="scientific">Symbiodinium necroappetens</name>
    <dbReference type="NCBI Taxonomy" id="1628268"/>
    <lineage>
        <taxon>Eukaryota</taxon>
        <taxon>Sar</taxon>
        <taxon>Alveolata</taxon>
        <taxon>Dinophyceae</taxon>
        <taxon>Suessiales</taxon>
        <taxon>Symbiodiniaceae</taxon>
        <taxon>Symbiodinium</taxon>
    </lineage>
</organism>
<dbReference type="EMBL" id="CAJNJA010068257">
    <property type="protein sequence ID" value="CAE7894304.1"/>
    <property type="molecule type" value="Genomic_DNA"/>
</dbReference>
<sequence length="448" mass="51406">DFEGGDRERLDRAILKEINNNLETGAYKILSLKESQEILHNKPEKVMESRYVLTKKPLEPADISKARAEGLLLDDKQHGPVKAKCRHVMKGFSEEAALDVESTTPQVNRDSVIFVTQVLASMQWCPGFLDFTQAFHSGDKINRELYCRQPAEGIPGMHRDQILMLLKTCYGLTDGPYAWYQHLCRRLREMGYQTSKSDPCVFFLHEKEDSGRRNLEGIIGLATDDMLHGGTQKHWDNIQKIAEEYKLGKNQKGKGRFTGKDIALQPDGSILIDQEFYVKEKVADLIECNKIIEEAIQHSKLGIRVMPIDWRNLRVSVVTDAAWGNSRDQLWIENSEEDFWEETSTEWVRHHKTPRRTSFHPGAAQGGPDLHQISSRRRTEMFVDHAQAGIKTKVSEDTWNDDKGIRVLDEEPWRGTTRFRKCSSEEPALATLAAWKSFRLKRKTVDTL</sequence>
<dbReference type="Proteomes" id="UP000601435">
    <property type="component" value="Unassembled WGS sequence"/>
</dbReference>
<proteinExistence type="predicted"/>
<dbReference type="Pfam" id="PF07727">
    <property type="entry name" value="RVT_2"/>
    <property type="match status" value="1"/>
</dbReference>
<evidence type="ECO:0000313" key="3">
    <source>
        <dbReference type="Proteomes" id="UP000601435"/>
    </source>
</evidence>
<name>A0A813BAS5_9DINO</name>
<evidence type="ECO:0000313" key="2">
    <source>
        <dbReference type="EMBL" id="CAE7894304.1"/>
    </source>
</evidence>
<feature type="domain" description="Reverse transcriptase Ty1/copia-type" evidence="1">
    <location>
        <begin position="79"/>
        <end position="288"/>
    </location>
</feature>
<keyword evidence="3" id="KW-1185">Reference proteome</keyword>
<comment type="caution">
    <text evidence="2">The sequence shown here is derived from an EMBL/GenBank/DDBJ whole genome shotgun (WGS) entry which is preliminary data.</text>
</comment>
<dbReference type="AlphaFoldDB" id="A0A813BAS5"/>
<dbReference type="OrthoDB" id="445228at2759"/>
<protein>
    <submittedName>
        <fullName evidence="2">GIP protein</fullName>
    </submittedName>
</protein>
<gene>
    <name evidence="2" type="primary">GIP</name>
    <name evidence="2" type="ORF">SNEC2469_LOCUS29884</name>
</gene>
<feature type="non-terminal residue" evidence="2">
    <location>
        <position position="1"/>
    </location>
</feature>
<feature type="non-terminal residue" evidence="2">
    <location>
        <position position="448"/>
    </location>
</feature>
<evidence type="ECO:0000259" key="1">
    <source>
        <dbReference type="Pfam" id="PF07727"/>
    </source>
</evidence>
<reference evidence="2" key="1">
    <citation type="submission" date="2021-02" db="EMBL/GenBank/DDBJ databases">
        <authorList>
            <person name="Dougan E. K."/>
            <person name="Rhodes N."/>
            <person name="Thang M."/>
            <person name="Chan C."/>
        </authorList>
    </citation>
    <scope>NUCLEOTIDE SEQUENCE</scope>
</reference>
<dbReference type="InterPro" id="IPR013103">
    <property type="entry name" value="RVT_2"/>
</dbReference>
<accession>A0A813BAS5</accession>